<feature type="region of interest" description="Disordered" evidence="1">
    <location>
        <begin position="1"/>
        <end position="29"/>
    </location>
</feature>
<proteinExistence type="predicted"/>
<evidence type="ECO:0000313" key="2">
    <source>
        <dbReference type="EMBL" id="KAJ1152127.1"/>
    </source>
</evidence>
<dbReference type="EMBL" id="JANPWB010000009">
    <property type="protein sequence ID" value="KAJ1152127.1"/>
    <property type="molecule type" value="Genomic_DNA"/>
</dbReference>
<sequence>MAGAKNPAEFLSRHPPDQTQVPNQDEAATEAHVHALAQRSCPKTLSTKEISEAILEDAVLLRMKQALEGGSWNQFLRNTDQWTPAERERLTKLWRVRNELSSTADGLLFRGHRLEVEDQFPDCSATESPEQDRESELPLAAGPSGLRQPAYFQKSSNERETSEEAAHVHDPRE</sequence>
<accession>A0AAV7RHI5</accession>
<dbReference type="Proteomes" id="UP001066276">
    <property type="component" value="Chromosome 5"/>
</dbReference>
<evidence type="ECO:0000256" key="1">
    <source>
        <dbReference type="SAM" id="MobiDB-lite"/>
    </source>
</evidence>
<protein>
    <submittedName>
        <fullName evidence="2">Uncharacterized protein</fullName>
    </submittedName>
</protein>
<keyword evidence="3" id="KW-1185">Reference proteome</keyword>
<comment type="caution">
    <text evidence="2">The sequence shown here is derived from an EMBL/GenBank/DDBJ whole genome shotgun (WGS) entry which is preliminary data.</text>
</comment>
<reference evidence="2" key="1">
    <citation type="journal article" date="2022" name="bioRxiv">
        <title>Sequencing and chromosome-scale assembly of the giantPleurodeles waltlgenome.</title>
        <authorList>
            <person name="Brown T."/>
            <person name="Elewa A."/>
            <person name="Iarovenko S."/>
            <person name="Subramanian E."/>
            <person name="Araus A.J."/>
            <person name="Petzold A."/>
            <person name="Susuki M."/>
            <person name="Suzuki K.-i.T."/>
            <person name="Hayashi T."/>
            <person name="Toyoda A."/>
            <person name="Oliveira C."/>
            <person name="Osipova E."/>
            <person name="Leigh N.D."/>
            <person name="Simon A."/>
            <person name="Yun M.H."/>
        </authorList>
    </citation>
    <scope>NUCLEOTIDE SEQUENCE</scope>
    <source>
        <strain evidence="2">20211129_DDA</strain>
        <tissue evidence="2">Liver</tissue>
    </source>
</reference>
<organism evidence="2 3">
    <name type="scientific">Pleurodeles waltl</name>
    <name type="common">Iberian ribbed newt</name>
    <dbReference type="NCBI Taxonomy" id="8319"/>
    <lineage>
        <taxon>Eukaryota</taxon>
        <taxon>Metazoa</taxon>
        <taxon>Chordata</taxon>
        <taxon>Craniata</taxon>
        <taxon>Vertebrata</taxon>
        <taxon>Euteleostomi</taxon>
        <taxon>Amphibia</taxon>
        <taxon>Batrachia</taxon>
        <taxon>Caudata</taxon>
        <taxon>Salamandroidea</taxon>
        <taxon>Salamandridae</taxon>
        <taxon>Pleurodelinae</taxon>
        <taxon>Pleurodeles</taxon>
    </lineage>
</organism>
<dbReference type="AlphaFoldDB" id="A0AAV7RHI5"/>
<evidence type="ECO:0000313" key="3">
    <source>
        <dbReference type="Proteomes" id="UP001066276"/>
    </source>
</evidence>
<feature type="region of interest" description="Disordered" evidence="1">
    <location>
        <begin position="121"/>
        <end position="173"/>
    </location>
</feature>
<gene>
    <name evidence="2" type="ORF">NDU88_004904</name>
</gene>
<feature type="compositionally biased region" description="Basic and acidic residues" evidence="1">
    <location>
        <begin position="156"/>
        <end position="173"/>
    </location>
</feature>
<name>A0AAV7RHI5_PLEWA</name>